<dbReference type="GO" id="GO:0016020">
    <property type="term" value="C:membrane"/>
    <property type="evidence" value="ECO:0007669"/>
    <property type="project" value="UniProtKB-SubCell"/>
</dbReference>
<feature type="region of interest" description="Disordered" evidence="5">
    <location>
        <begin position="1413"/>
        <end position="1460"/>
    </location>
</feature>
<feature type="transmembrane region" description="Helical" evidence="6">
    <location>
        <begin position="778"/>
        <end position="800"/>
    </location>
</feature>
<evidence type="ECO:0000313" key="8">
    <source>
        <dbReference type="RefSeq" id="XP_022328785.1"/>
    </source>
</evidence>
<keyword evidence="3 6" id="KW-1133">Transmembrane helix</keyword>
<dbReference type="OrthoDB" id="6151390at2759"/>
<feature type="transmembrane region" description="Helical" evidence="6">
    <location>
        <begin position="906"/>
        <end position="928"/>
    </location>
</feature>
<feature type="transmembrane region" description="Helical" evidence="6">
    <location>
        <begin position="613"/>
        <end position="635"/>
    </location>
</feature>
<keyword evidence="2 6" id="KW-0812">Transmembrane</keyword>
<feature type="transmembrane region" description="Helical" evidence="6">
    <location>
        <begin position="1138"/>
        <end position="1162"/>
    </location>
</feature>
<evidence type="ECO:0000256" key="1">
    <source>
        <dbReference type="ARBA" id="ARBA00004141"/>
    </source>
</evidence>
<feature type="transmembrane region" description="Helical" evidence="6">
    <location>
        <begin position="116"/>
        <end position="141"/>
    </location>
</feature>
<protein>
    <submittedName>
        <fullName evidence="8">Uncharacterized protein LOC111127820</fullName>
    </submittedName>
</protein>
<evidence type="ECO:0000256" key="2">
    <source>
        <dbReference type="ARBA" id="ARBA00022692"/>
    </source>
</evidence>
<comment type="subcellular location">
    <subcellularLocation>
        <location evidence="1">Membrane</location>
        <topology evidence="1">Multi-pass membrane protein</topology>
    </subcellularLocation>
</comment>
<evidence type="ECO:0000256" key="3">
    <source>
        <dbReference type="ARBA" id="ARBA00022989"/>
    </source>
</evidence>
<feature type="transmembrane region" description="Helical" evidence="6">
    <location>
        <begin position="1036"/>
        <end position="1058"/>
    </location>
</feature>
<feature type="compositionally biased region" description="Basic and acidic residues" evidence="5">
    <location>
        <begin position="1367"/>
        <end position="1388"/>
    </location>
</feature>
<evidence type="ECO:0000256" key="5">
    <source>
        <dbReference type="SAM" id="MobiDB-lite"/>
    </source>
</evidence>
<feature type="transmembrane region" description="Helical" evidence="6">
    <location>
        <begin position="219"/>
        <end position="241"/>
    </location>
</feature>
<name>A0A8B8DM00_CRAVI</name>
<feature type="transmembrane region" description="Helical" evidence="6">
    <location>
        <begin position="326"/>
        <end position="348"/>
    </location>
</feature>
<feature type="region of interest" description="Disordered" evidence="5">
    <location>
        <begin position="1367"/>
        <end position="1398"/>
    </location>
</feature>
<feature type="transmembrane region" description="Helical" evidence="6">
    <location>
        <begin position="487"/>
        <end position="511"/>
    </location>
</feature>
<reference evidence="8" key="1">
    <citation type="submission" date="2025-08" db="UniProtKB">
        <authorList>
            <consortium name="RefSeq"/>
        </authorList>
    </citation>
    <scope>IDENTIFICATION</scope>
    <source>
        <tissue evidence="8">Whole sample</tissue>
    </source>
</reference>
<feature type="transmembrane region" description="Helical" evidence="6">
    <location>
        <begin position="820"/>
        <end position="840"/>
    </location>
</feature>
<dbReference type="InterPro" id="IPR018499">
    <property type="entry name" value="Tetraspanin/Peripherin"/>
</dbReference>
<accession>A0A8B8DM00</accession>
<keyword evidence="7" id="KW-1185">Reference proteome</keyword>
<dbReference type="RefSeq" id="XP_022328785.1">
    <property type="nucleotide sequence ID" value="XM_022473077.1"/>
</dbReference>
<dbReference type="Proteomes" id="UP000694844">
    <property type="component" value="Chromosome 4"/>
</dbReference>
<dbReference type="Pfam" id="PF00335">
    <property type="entry name" value="Tetraspanin"/>
    <property type="match status" value="3"/>
</dbReference>
<feature type="transmembrane region" description="Helical" evidence="6">
    <location>
        <begin position="557"/>
        <end position="582"/>
    </location>
</feature>
<proteinExistence type="predicted"/>
<sequence length="1460" mass="166264">MKQKSIGLRCLDVFAYAPGSLKKNVYSLPANVLMICILLCRCVSVGYFVMGLVWKLHTGVIDDSWIRILNRLWIGNLRLGATINGLALTSVCLFPFYIVSGSFGLMGIFCRKRTFLTLYMVSLLLFLITDMVFIALFAVLLDNVKSSSLAKKFQDLYEMEYNSYDVDVKGAHTDWMKMFQTLGCCGVTSIYGSPFCSGYERNTCWSKFSDVMTTYCSSYITLAILSFVLQILQLSFCDITYSQLSEKKLPIAFARSCLSKIQCSWKRSWQSTLTNIWRLFSCVPAVAFIVLGSILLNDEQMTGQYVYDIYSRLYVLGVNYTDVIKWFGRILITLGAVDMTLHVVNMISDAALSESKSRNILFVFLNCIMLLVKIIWSCMCIQLVMQMGDDLRIKMAYLLRQYRSNGGDAWMYLFGELQCCGLTSSDDLCSFGIPRPSYCHLLPYTCCHTLEQTSVYKINNLGEESSNAHGCIKTGCLRRMLDIFQLYTTGFFVMISFSILLGSLVTVFAGLQLRSMYLIQKKESSPPEDEKTENNKASMKELHRKCLMYCKCYPSRIIILISSISCMIFGFTFLAEGIALAFDKVFNHRILKQILFSGLAFDGLSFNSIRESFYLYLIIYGTIMVIFCGLAFFTLGTKSKCFHICQTVMIVIALVLMIIGVGLWGKVKDSISYQMESRMSEYMWKHGFSDPSFLDYPSASSAWGNLFVQAECCGINTGQGRDFWGGQISIYCCKENPLSEPPTTSNGACIGANYPGLQHNTSCRDAILTRLDRYSNTFFTFSGLTIICLMTQLSLIIYRLCKRQFTPHKIERHFFCEWRLLFLCLAMFSSISMVVLGVILKLDNKMTGTAVYNIYHYLYFGGVNYNDIVEAMYLNLIVLGVLSFSCCLLGMSDIFKVLRHRVKLKFYTFILIFLILTKLVCVFLMIPIHTEMDTYSNNTNYQFVNMDRQYSNGHSNLYHDLNLYYLELDCCGSTGSYGFRDLNINAGYYVTLNPYPNICCSSYKDVSSKGFGNSVCEKMSCGERFFALANFYDKGLMISMTLTAFFEIICFIFSLYYLHEQEKAEKKTFIQTLKGRISSCSKLQIFGLPILVLFTAFSIGFLAESAALRYDEIFANKQIYFLFEKLSMAGNSFNTNLLIMRSLLNTSGCLLFLNAVFALMAVNVNSKVIDFMNIVLCCIGICFLLSNLGWWIAVDTEGFPEDLSIMDYNHYKFDSNLYDGYQMNLQGAWNNLFVKLKCCGYLNGTASEFNTVSFQRWDTPYHVYLSDTTPLFCCHSNPLTQNYNPSYDVCTAPQGTAYRHTEPCIAELSKRLQQYSISFYVMTSFTILSQVAYVFILWRKLKSDPPLREDPFLTKINYYQASRRKQMKFEEKEKGKSSDISENKKSERMANGNDRGNDEIIIQNSIMNDSIPSDFVEENQGVSSKKTGKKHGKKRGAKVNPILDAEIPNIKSNQLPPIKK</sequence>
<feature type="transmembrane region" description="Helical" evidence="6">
    <location>
        <begin position="276"/>
        <end position="296"/>
    </location>
</feature>
<feature type="transmembrane region" description="Helical" evidence="6">
    <location>
        <begin position="86"/>
        <end position="109"/>
    </location>
</feature>
<feature type="transmembrane region" description="Helical" evidence="6">
    <location>
        <begin position="872"/>
        <end position="894"/>
    </location>
</feature>
<organism evidence="7 8">
    <name type="scientific">Crassostrea virginica</name>
    <name type="common">Eastern oyster</name>
    <dbReference type="NCBI Taxonomy" id="6565"/>
    <lineage>
        <taxon>Eukaryota</taxon>
        <taxon>Metazoa</taxon>
        <taxon>Spiralia</taxon>
        <taxon>Lophotrochozoa</taxon>
        <taxon>Mollusca</taxon>
        <taxon>Bivalvia</taxon>
        <taxon>Autobranchia</taxon>
        <taxon>Pteriomorphia</taxon>
        <taxon>Ostreida</taxon>
        <taxon>Ostreoidea</taxon>
        <taxon>Ostreidae</taxon>
        <taxon>Crassostrea</taxon>
    </lineage>
</organism>
<feature type="transmembrane region" description="Helical" evidence="6">
    <location>
        <begin position="32"/>
        <end position="54"/>
    </location>
</feature>
<feature type="transmembrane region" description="Helical" evidence="6">
    <location>
        <begin position="1174"/>
        <end position="1193"/>
    </location>
</feature>
<feature type="transmembrane region" description="Helical" evidence="6">
    <location>
        <begin position="1083"/>
        <end position="1103"/>
    </location>
</feature>
<feature type="transmembrane region" description="Helical" evidence="6">
    <location>
        <begin position="647"/>
        <end position="665"/>
    </location>
</feature>
<keyword evidence="4 6" id="KW-0472">Membrane</keyword>
<dbReference type="KEGG" id="cvn:111127820"/>
<evidence type="ECO:0000256" key="4">
    <source>
        <dbReference type="ARBA" id="ARBA00023136"/>
    </source>
</evidence>
<feature type="compositionally biased region" description="Polar residues" evidence="5">
    <location>
        <begin position="1450"/>
        <end position="1460"/>
    </location>
</feature>
<feature type="transmembrane region" description="Helical" evidence="6">
    <location>
        <begin position="1317"/>
        <end position="1338"/>
    </location>
</feature>
<dbReference type="GeneID" id="111127820"/>
<feature type="transmembrane region" description="Helical" evidence="6">
    <location>
        <begin position="360"/>
        <end position="385"/>
    </location>
</feature>
<evidence type="ECO:0000256" key="6">
    <source>
        <dbReference type="SAM" id="Phobius"/>
    </source>
</evidence>
<feature type="compositionally biased region" description="Basic residues" evidence="5">
    <location>
        <begin position="1426"/>
        <end position="1437"/>
    </location>
</feature>
<gene>
    <name evidence="8" type="primary">LOC111127820</name>
</gene>
<evidence type="ECO:0000313" key="7">
    <source>
        <dbReference type="Proteomes" id="UP000694844"/>
    </source>
</evidence>